<keyword evidence="1" id="KW-0511">Multifunctional enzyme</keyword>
<dbReference type="Gene3D" id="3.30.70.270">
    <property type="match status" value="1"/>
</dbReference>
<feature type="compositionally biased region" description="Acidic residues" evidence="2">
    <location>
        <begin position="421"/>
        <end position="440"/>
    </location>
</feature>
<name>A0A1B0D944_PHLPP</name>
<evidence type="ECO:0000313" key="4">
    <source>
        <dbReference type="EnsemblMetazoa" id="PPAI004156-PA"/>
    </source>
</evidence>
<proteinExistence type="predicted"/>
<dbReference type="VEuPathDB" id="VectorBase:PPAI004156"/>
<dbReference type="EMBL" id="AJVK01028104">
    <property type="status" value="NOT_ANNOTATED_CDS"/>
    <property type="molecule type" value="Genomic_DNA"/>
</dbReference>
<dbReference type="InterPro" id="IPR050951">
    <property type="entry name" value="Retrovirus_Pol_polyprotein"/>
</dbReference>
<dbReference type="Pfam" id="PF17919">
    <property type="entry name" value="RT_RNaseH_2"/>
    <property type="match status" value="1"/>
</dbReference>
<feature type="region of interest" description="Disordered" evidence="2">
    <location>
        <begin position="417"/>
        <end position="444"/>
    </location>
</feature>
<protein>
    <recommendedName>
        <fullName evidence="3">Reverse transcriptase/retrotransposon-derived protein RNase H-like domain-containing protein</fullName>
    </recommendedName>
</protein>
<sequence>MPRPRNIDEVRAYTGFVNYYGRFFPQLSTKLYPINNLVKNDVPFKWDKACEEAFLMIKKEMGSDQFLAHYDPNQSLVLAVDASPVGVGACLGHRYEDGSEKPLFYASQTLTETQRRYTQIDKEAYAIIFGIKKFYSYLYGRHFILITDNKPLSQIMNPEKGIPQYTALRMQHYSAFLKGFDFTLEHRKTQSHGNADGLSRLPLPETSEFETDDPEITQINLISVLPVTVKQIQDELKKDSDVRELIAGLRSGKTVKKQDRFGIPQEEFSLKQDCLVRGLRVYVPGRTQHSTTGESPSMRLFQRQIRSRLDLIIPHDDKKESTKQVDEKIHRSFKVNDRVAARNYKEGEVKWKFGTIQEKLGKLHYDVRLDNGKLWRRHVDQLRKVGEEVGKDCPEVSEEEYWNLNMNDHLTSEVEESKVDSDEEEEFEDALEDNVGEENQAEQPVVFPALPAALPLRRSQRNIKAPDRLNL</sequence>
<dbReference type="InterPro" id="IPR043502">
    <property type="entry name" value="DNA/RNA_pol_sf"/>
</dbReference>
<dbReference type="VEuPathDB" id="VectorBase:PPAPM1_009565"/>
<evidence type="ECO:0000259" key="3">
    <source>
        <dbReference type="Pfam" id="PF17919"/>
    </source>
</evidence>
<dbReference type="SUPFAM" id="SSF56672">
    <property type="entry name" value="DNA/RNA polymerases"/>
    <property type="match status" value="1"/>
</dbReference>
<dbReference type="InterPro" id="IPR043128">
    <property type="entry name" value="Rev_trsase/Diguanyl_cyclase"/>
</dbReference>
<evidence type="ECO:0000313" key="5">
    <source>
        <dbReference type="Proteomes" id="UP000092462"/>
    </source>
</evidence>
<dbReference type="GO" id="GO:0071897">
    <property type="term" value="P:DNA biosynthetic process"/>
    <property type="evidence" value="ECO:0007669"/>
    <property type="project" value="UniProtKB-ARBA"/>
</dbReference>
<reference evidence="4" key="1">
    <citation type="submission" date="2022-08" db="UniProtKB">
        <authorList>
            <consortium name="EnsemblMetazoa"/>
        </authorList>
    </citation>
    <scope>IDENTIFICATION</scope>
    <source>
        <strain evidence="4">Israel</strain>
    </source>
</reference>
<dbReference type="Proteomes" id="UP000092462">
    <property type="component" value="Unassembled WGS sequence"/>
</dbReference>
<dbReference type="EnsemblMetazoa" id="PPAI004156-RA">
    <property type="protein sequence ID" value="PPAI004156-PA"/>
    <property type="gene ID" value="PPAI004156"/>
</dbReference>
<feature type="domain" description="Reverse transcriptase/retrotransposon-derived protein RNase H-like" evidence="3">
    <location>
        <begin position="46"/>
        <end position="144"/>
    </location>
</feature>
<dbReference type="InterPro" id="IPR041577">
    <property type="entry name" value="RT_RNaseH_2"/>
</dbReference>
<dbReference type="PANTHER" id="PTHR37984">
    <property type="entry name" value="PROTEIN CBG26694"/>
    <property type="match status" value="1"/>
</dbReference>
<accession>A0A1B0D944</accession>
<evidence type="ECO:0000256" key="1">
    <source>
        <dbReference type="ARBA" id="ARBA00023268"/>
    </source>
</evidence>
<dbReference type="CDD" id="cd09274">
    <property type="entry name" value="RNase_HI_RT_Ty3"/>
    <property type="match status" value="1"/>
</dbReference>
<dbReference type="FunFam" id="3.30.70.270:FF:000063">
    <property type="entry name" value="Zinc knuckle domaincontaining protein"/>
    <property type="match status" value="1"/>
</dbReference>
<organism evidence="4 5">
    <name type="scientific">Phlebotomus papatasi</name>
    <name type="common">Sandfly</name>
    <dbReference type="NCBI Taxonomy" id="29031"/>
    <lineage>
        <taxon>Eukaryota</taxon>
        <taxon>Metazoa</taxon>
        <taxon>Ecdysozoa</taxon>
        <taxon>Arthropoda</taxon>
        <taxon>Hexapoda</taxon>
        <taxon>Insecta</taxon>
        <taxon>Pterygota</taxon>
        <taxon>Neoptera</taxon>
        <taxon>Endopterygota</taxon>
        <taxon>Diptera</taxon>
        <taxon>Nematocera</taxon>
        <taxon>Psychodoidea</taxon>
        <taxon>Psychodidae</taxon>
        <taxon>Phlebotomus</taxon>
        <taxon>Phlebotomus</taxon>
    </lineage>
</organism>
<keyword evidence="5" id="KW-1185">Reference proteome</keyword>
<dbReference type="AlphaFoldDB" id="A0A1B0D944"/>
<evidence type="ECO:0000256" key="2">
    <source>
        <dbReference type="SAM" id="MobiDB-lite"/>
    </source>
</evidence>
<dbReference type="PANTHER" id="PTHR37984:SF5">
    <property type="entry name" value="PROTEIN NYNRIN-LIKE"/>
    <property type="match status" value="1"/>
</dbReference>
<dbReference type="VEuPathDB" id="VectorBase:PPAPM1_002952"/>